<proteinExistence type="predicted"/>
<name>A0A6N4RCJ1_BLAVI</name>
<accession>A0A6N4RCJ1</accession>
<comment type="caution">
    <text evidence="1">The sequence shown here is derived from an EMBL/GenBank/DDBJ whole genome shotgun (WGS) entry which is preliminary data.</text>
</comment>
<evidence type="ECO:0000313" key="1">
    <source>
        <dbReference type="EMBL" id="TKW61437.1"/>
    </source>
</evidence>
<dbReference type="Proteomes" id="UP000320948">
    <property type="component" value="Unassembled WGS sequence"/>
</dbReference>
<dbReference type="EMBL" id="VAFM01000001">
    <property type="protein sequence ID" value="TKW61437.1"/>
    <property type="molecule type" value="Genomic_DNA"/>
</dbReference>
<organism evidence="1 2">
    <name type="scientific">Blastochloris viridis</name>
    <name type="common">Rhodopseudomonas viridis</name>
    <dbReference type="NCBI Taxonomy" id="1079"/>
    <lineage>
        <taxon>Bacteria</taxon>
        <taxon>Pseudomonadati</taxon>
        <taxon>Pseudomonadota</taxon>
        <taxon>Alphaproteobacteria</taxon>
        <taxon>Hyphomicrobiales</taxon>
        <taxon>Blastochloridaceae</taxon>
        <taxon>Blastochloris</taxon>
    </lineage>
</organism>
<dbReference type="AlphaFoldDB" id="A0A6N4RCJ1"/>
<protein>
    <submittedName>
        <fullName evidence="1">Uncharacterized protein</fullName>
    </submittedName>
</protein>
<evidence type="ECO:0000313" key="2">
    <source>
        <dbReference type="Proteomes" id="UP000320948"/>
    </source>
</evidence>
<sequence>MSAAYNPLGKSHVYTSLLERNIDLAAGMRTDVQAYKQWSQQYGLNLAKLQKLGSCYREGWLHNVLARITPITTAEMDDYIMMADLFIMTKSEAQYVCRIMSRSLSAFATIAGVAASAKVVPIQLANHVELYKKISARLEKRFEFEAPAPFASTTISREMQAQIPFIRGFLNQRFKVA</sequence>
<reference evidence="1 2" key="1">
    <citation type="journal article" date="2017" name="Nat. Commun.">
        <title>In situ click chemistry generation of cyclooxygenase-2 inhibitors.</title>
        <authorList>
            <person name="Bhardwaj A."/>
            <person name="Kaur J."/>
            <person name="Wuest M."/>
            <person name="Wuest F."/>
        </authorList>
    </citation>
    <scope>NUCLEOTIDE SEQUENCE [LARGE SCALE GENOMIC DNA]</scope>
    <source>
        <strain evidence="1">S2_018_000_R2_106</strain>
    </source>
</reference>
<gene>
    <name evidence="1" type="ORF">DI628_02110</name>
</gene>